<keyword evidence="3" id="KW-0540">Nuclease</keyword>
<name>A0A0N4YDS8_NIPBR</name>
<dbReference type="CDD" id="cd00303">
    <property type="entry name" value="retropepsin_like"/>
    <property type="match status" value="1"/>
</dbReference>
<dbReference type="Gene3D" id="2.40.70.10">
    <property type="entry name" value="Acid Proteases"/>
    <property type="match status" value="1"/>
</dbReference>
<evidence type="ECO:0000256" key="2">
    <source>
        <dbReference type="ARBA" id="ARBA00022695"/>
    </source>
</evidence>
<dbReference type="PANTHER" id="PTHR37984">
    <property type="entry name" value="PROTEIN CBG26694"/>
    <property type="match status" value="1"/>
</dbReference>
<dbReference type="InterPro" id="IPR050951">
    <property type="entry name" value="Retrovirus_Pol_polyprotein"/>
</dbReference>
<dbReference type="GO" id="GO:0004190">
    <property type="term" value="F:aspartic-type endopeptidase activity"/>
    <property type="evidence" value="ECO:0007669"/>
    <property type="project" value="InterPro"/>
</dbReference>
<dbReference type="InterPro" id="IPR001969">
    <property type="entry name" value="Aspartic_peptidase_AS"/>
</dbReference>
<protein>
    <submittedName>
        <fullName evidence="7">Peptidase A2 domain-containing protein</fullName>
    </submittedName>
</protein>
<dbReference type="SUPFAM" id="SSF56672">
    <property type="entry name" value="DNA/RNA polymerases"/>
    <property type="match status" value="1"/>
</dbReference>
<dbReference type="EMBL" id="UYSL01021501">
    <property type="protein sequence ID" value="VDL78399.1"/>
    <property type="molecule type" value="Genomic_DNA"/>
</dbReference>
<evidence type="ECO:0000256" key="3">
    <source>
        <dbReference type="ARBA" id="ARBA00022722"/>
    </source>
</evidence>
<keyword evidence="6" id="KW-1185">Reference proteome</keyword>
<reference evidence="7" key="1">
    <citation type="submission" date="2017-02" db="UniProtKB">
        <authorList>
            <consortium name="WormBaseParasite"/>
        </authorList>
    </citation>
    <scope>IDENTIFICATION</scope>
</reference>
<dbReference type="GO" id="GO:0006508">
    <property type="term" value="P:proteolysis"/>
    <property type="evidence" value="ECO:0007669"/>
    <property type="project" value="InterPro"/>
</dbReference>
<keyword evidence="4" id="KW-0378">Hydrolase</keyword>
<evidence type="ECO:0000256" key="4">
    <source>
        <dbReference type="ARBA" id="ARBA00022759"/>
    </source>
</evidence>
<accession>A0A0N4YDS8</accession>
<keyword evidence="1" id="KW-0808">Transferase</keyword>
<keyword evidence="4" id="KW-0255">Endonuclease</keyword>
<evidence type="ECO:0000313" key="6">
    <source>
        <dbReference type="Proteomes" id="UP000271162"/>
    </source>
</evidence>
<dbReference type="PROSITE" id="PS00141">
    <property type="entry name" value="ASP_PROTEASE"/>
    <property type="match status" value="1"/>
</dbReference>
<evidence type="ECO:0000256" key="1">
    <source>
        <dbReference type="ARBA" id="ARBA00022679"/>
    </source>
</evidence>
<dbReference type="InterPro" id="IPR043502">
    <property type="entry name" value="DNA/RNA_pol_sf"/>
</dbReference>
<dbReference type="AlphaFoldDB" id="A0A0N4YDS8"/>
<reference evidence="5 6" key="2">
    <citation type="submission" date="2018-11" db="EMBL/GenBank/DDBJ databases">
        <authorList>
            <consortium name="Pathogen Informatics"/>
        </authorList>
    </citation>
    <scope>NUCLEOTIDE SEQUENCE [LARGE SCALE GENOMIC DNA]</scope>
</reference>
<dbReference type="Proteomes" id="UP000271162">
    <property type="component" value="Unassembled WGS sequence"/>
</dbReference>
<organism evidence="7">
    <name type="scientific">Nippostrongylus brasiliensis</name>
    <name type="common">Rat hookworm</name>
    <dbReference type="NCBI Taxonomy" id="27835"/>
    <lineage>
        <taxon>Eukaryota</taxon>
        <taxon>Metazoa</taxon>
        <taxon>Ecdysozoa</taxon>
        <taxon>Nematoda</taxon>
        <taxon>Chromadorea</taxon>
        <taxon>Rhabditida</taxon>
        <taxon>Rhabditina</taxon>
        <taxon>Rhabditomorpha</taxon>
        <taxon>Strongyloidea</taxon>
        <taxon>Heligmosomidae</taxon>
        <taxon>Nippostrongylus</taxon>
    </lineage>
</organism>
<dbReference type="GO" id="GO:0016779">
    <property type="term" value="F:nucleotidyltransferase activity"/>
    <property type="evidence" value="ECO:0007669"/>
    <property type="project" value="UniProtKB-KW"/>
</dbReference>
<evidence type="ECO:0000313" key="7">
    <source>
        <dbReference type="WBParaSite" id="NBR_0001480401-mRNA-1"/>
    </source>
</evidence>
<dbReference type="STRING" id="27835.A0A0N4YDS8"/>
<sequence length="828" mass="91139">MVNHKSCAFGELISVGTVMKTMNKLEIDWPSAPFHCCSDYTTSVTNCITTIYAYHKSSTIESSIGPLNGCQYKDGECTMTSGAAVIWEPDAEESCQYVLVSAMKGVLADKVWLSESKEFALSFSLSTPPLSDCGHSLIVTDQGYAIELLHYSRHKRRVARSTRQKVGLATTNQLAAQLLAVEDNMQSSMSTAFHNSILALCKSVNSLSSSLIASVSSNPTIAMRSVLQRSDIEAKFLGNNVVRTRSCTTLSRATFSLATFNASCFSLPSIIVSLPDNSEWKTFIDPTTSILTQEAINIPCSSDLFFEFPFNDTITKFFPVTGIFEIVPASSITIIQNLINRPQSEIRPALTLFHNLVITNISEFIPEQQFTELWSAIEGSHAALSAHLSSSTLENKSSFSILSTPTLSPINFISSIVSYVYKPWVVICCLLVTVRVIGNAITLYISWHIPTSLLQYTARFGNHTGRGQESPNQLDSGYCTPSNVLQLRNTHRHNQPKTVESLPLPKFPTVYTLSLFNSSVSTHVRITINGISVSALIDTGSSITLAAQDLCAALGIFHLDPPKSLKAIGMAGSHVPLAGSKTVKMKIADIILNPIIHFTKGSCVPNMNSAYEVIVGNDILSLLPKMTMDFHARTVSFGSSVLPLAPAIINSKHPTVLVSNPTNQPQTLYAGMTIAHATELANEHENFAQDSSCSQNTPISCVNEIEPVDPSYVINLEDYDLNDEQKDQLSSLISKYNDVFSRHQYDIGSCTAGKVHIYTTNDPPRKIRPYRVPLKYREEIQKHINMLLKAGVMKESHTHWVHNLVVVKKKDNSLRVCLDMRRPINEVT</sequence>
<dbReference type="OMA" id="KESHTHW"/>
<gene>
    <name evidence="5" type="ORF">NBR_LOCUS14805</name>
</gene>
<dbReference type="Gene3D" id="3.10.10.10">
    <property type="entry name" value="HIV Type 1 Reverse Transcriptase, subunit A, domain 1"/>
    <property type="match status" value="1"/>
</dbReference>
<dbReference type="PANTHER" id="PTHR37984:SF5">
    <property type="entry name" value="PROTEIN NYNRIN-LIKE"/>
    <property type="match status" value="1"/>
</dbReference>
<evidence type="ECO:0000313" key="5">
    <source>
        <dbReference type="EMBL" id="VDL78399.1"/>
    </source>
</evidence>
<dbReference type="InterPro" id="IPR021109">
    <property type="entry name" value="Peptidase_aspartic_dom_sf"/>
</dbReference>
<dbReference type="SUPFAM" id="SSF50630">
    <property type="entry name" value="Acid proteases"/>
    <property type="match status" value="1"/>
</dbReference>
<keyword evidence="2" id="KW-0548">Nucleotidyltransferase</keyword>
<dbReference type="GO" id="GO:0004519">
    <property type="term" value="F:endonuclease activity"/>
    <property type="evidence" value="ECO:0007669"/>
    <property type="project" value="UniProtKB-KW"/>
</dbReference>
<proteinExistence type="predicted"/>
<dbReference type="Gene3D" id="1.20.5.1890">
    <property type="match status" value="1"/>
</dbReference>
<dbReference type="WBParaSite" id="NBR_0001480401-mRNA-1">
    <property type="protein sequence ID" value="NBR_0001480401-mRNA-1"/>
    <property type="gene ID" value="NBR_0001480401"/>
</dbReference>